<evidence type="ECO:0000313" key="1">
    <source>
        <dbReference type="EnsemblMetazoa" id="AFUN021040-PA"/>
    </source>
</evidence>
<dbReference type="PANTHER" id="PTHR11008">
    <property type="entry name" value="PROTEIN TAKEOUT-LIKE PROTEIN"/>
    <property type="match status" value="1"/>
</dbReference>
<dbReference type="EnsemblMetazoa" id="AFUN021040-RA">
    <property type="protein sequence ID" value="AFUN021040-PA"/>
    <property type="gene ID" value="AFUN021040"/>
</dbReference>
<dbReference type="VEuPathDB" id="VectorBase:AFUN021040"/>
<dbReference type="PANTHER" id="PTHR11008:SF9">
    <property type="entry name" value="PROTEIN TAKEOUT-LIKE PROTEIN"/>
    <property type="match status" value="1"/>
</dbReference>
<dbReference type="InterPro" id="IPR038606">
    <property type="entry name" value="To_sf"/>
</dbReference>
<dbReference type="AlphaFoldDB" id="A0A4Y0BSY3"/>
<reference evidence="1" key="1">
    <citation type="submission" date="2020-05" db="UniProtKB">
        <authorList>
            <consortium name="EnsemblMetazoa"/>
        </authorList>
    </citation>
    <scope>IDENTIFICATION</scope>
    <source>
        <strain evidence="1">FUMOZ</strain>
    </source>
</reference>
<sequence length="120" mass="13641">MADGFPQLDLPVLAPFAWKELHVKDFNNNMLRFNAELKDGITRGLNQFNITSLNVHIPSRKLDFKLTFPSVQTIGRYVAKGQLAGFVPFDRSGSFMSVNACDIVRDELQRGLQTRTYILH</sequence>
<accession>A0A4Y0BSY3</accession>
<proteinExistence type="predicted"/>
<organism evidence="1">
    <name type="scientific">Anopheles funestus</name>
    <name type="common">African malaria mosquito</name>
    <dbReference type="NCBI Taxonomy" id="62324"/>
    <lineage>
        <taxon>Eukaryota</taxon>
        <taxon>Metazoa</taxon>
        <taxon>Ecdysozoa</taxon>
        <taxon>Arthropoda</taxon>
        <taxon>Hexapoda</taxon>
        <taxon>Insecta</taxon>
        <taxon>Pterygota</taxon>
        <taxon>Neoptera</taxon>
        <taxon>Endopterygota</taxon>
        <taxon>Diptera</taxon>
        <taxon>Nematocera</taxon>
        <taxon>Culicoidea</taxon>
        <taxon>Culicidae</taxon>
        <taxon>Anophelinae</taxon>
        <taxon>Anopheles</taxon>
    </lineage>
</organism>
<name>A0A4Y0BSY3_ANOFN</name>
<dbReference type="STRING" id="62324.A0A4Y0BSY3"/>
<dbReference type="Pfam" id="PF06585">
    <property type="entry name" value="JHBP"/>
    <property type="match status" value="1"/>
</dbReference>
<dbReference type="InterPro" id="IPR010562">
    <property type="entry name" value="Haemolymph_juvenile_hormone-bd"/>
</dbReference>
<protein>
    <submittedName>
        <fullName evidence="1">Uncharacterized protein</fullName>
    </submittedName>
</protein>
<dbReference type="Gene3D" id="3.15.10.30">
    <property type="entry name" value="Haemolymph juvenile hormone binding protein"/>
    <property type="match status" value="1"/>
</dbReference>